<dbReference type="InterPro" id="IPR027417">
    <property type="entry name" value="P-loop_NTPase"/>
</dbReference>
<evidence type="ECO:0000256" key="3">
    <source>
        <dbReference type="ARBA" id="ARBA00008883"/>
    </source>
</evidence>
<accession>A0ABT1LE31</accession>
<dbReference type="RefSeq" id="WP_254743683.1">
    <property type="nucleotide sequence ID" value="NZ_JANCLU010000014.1"/>
</dbReference>
<evidence type="ECO:0000313" key="20">
    <source>
        <dbReference type="EMBL" id="MCP8939760.1"/>
    </source>
</evidence>
<dbReference type="Pfam" id="PF13807">
    <property type="entry name" value="GNVR"/>
    <property type="match status" value="1"/>
</dbReference>
<comment type="catalytic activity">
    <reaction evidence="15">
        <text>L-tyrosyl-[protein] + ATP = O-phospho-L-tyrosyl-[protein] + ADP + H(+)</text>
        <dbReference type="Rhea" id="RHEA:10596"/>
        <dbReference type="Rhea" id="RHEA-COMP:10136"/>
        <dbReference type="Rhea" id="RHEA-COMP:20101"/>
        <dbReference type="ChEBI" id="CHEBI:15378"/>
        <dbReference type="ChEBI" id="CHEBI:30616"/>
        <dbReference type="ChEBI" id="CHEBI:46858"/>
        <dbReference type="ChEBI" id="CHEBI:61978"/>
        <dbReference type="ChEBI" id="CHEBI:456216"/>
        <dbReference type="EC" id="2.7.10.2"/>
    </reaction>
</comment>
<dbReference type="InterPro" id="IPR032807">
    <property type="entry name" value="GNVR"/>
</dbReference>
<evidence type="ECO:0000259" key="17">
    <source>
        <dbReference type="Pfam" id="PF02706"/>
    </source>
</evidence>
<dbReference type="Gene3D" id="3.40.50.300">
    <property type="entry name" value="P-loop containing nucleotide triphosphate hydrolases"/>
    <property type="match status" value="1"/>
</dbReference>
<evidence type="ECO:0000313" key="21">
    <source>
        <dbReference type="Proteomes" id="UP001205890"/>
    </source>
</evidence>
<dbReference type="InterPro" id="IPR025669">
    <property type="entry name" value="AAA_dom"/>
</dbReference>
<evidence type="ECO:0000256" key="16">
    <source>
        <dbReference type="SAM" id="Phobius"/>
    </source>
</evidence>
<sequence length="757" mass="82805">MHNIVDRSILNRPVETRPDESGVEFDLSGLVQLLLRQKWLIGMVIAASLALGVAYLLFATPKYTAEASVILDSRRVQVVQPTNEMPQSEGLVDAGLVESQVETIRSERIARAVVEQLKLTEDEEFIGSGPGLWRQIKNGVKSLLGLMEPHEPGDSPELLAALDTFDTNLKVRRVGVSFVASIAFTSESARKSAQIANAIANAYIDDKLTFRADTMRKASSWLEDRIRELRAQSTAADRAVEAFKTENNIVDAGGKVLADQQIADLSAQLAIAKSDAAAARAKVDRIDELNKNGMQEAALPEVLRNDVITKLQQQYDDDVRREAEWSSRYGANHQAAVALRNEMAQLKKAMQDELRRIGQVYRSEWEIARGREEALRGQLDKMYQDAAGSRQAQIKLRELEASSATYRSLLDVYMQRYVGAVQQQSSPITEARVISEALPPRDKSWPKTTIVLLGAMFGGAFLGMAAAFAREKLDTVVRTSAQAEKLLGVECLGILPALDLASLPAPHGGGDDANRLFAAADQTSGYVLTAPFSQFTETLRSVKISMASKGPDGCQVVGVISALPGEGKTTVAANLALLIAQTGSRVLLIDADLRTTSLTERLTPNAQGGLLEVLTRRASIGEVAWRDATTTLSFLPAVSRTSIAHTNEVISSVPMAEMLRQARRDFDYVILDLPPLAPIVDVRAAARLIDEFVLVVEWAKTPEGVLSRAVSRAEMVHPKIVGFVLNKVDFSTYRTLEGAGGLYYQTRKWERYGYGPT</sequence>
<dbReference type="Pfam" id="PF13614">
    <property type="entry name" value="AAA_31"/>
    <property type="match status" value="1"/>
</dbReference>
<evidence type="ECO:0000256" key="12">
    <source>
        <dbReference type="ARBA" id="ARBA00022989"/>
    </source>
</evidence>
<evidence type="ECO:0000259" key="19">
    <source>
        <dbReference type="Pfam" id="PF13807"/>
    </source>
</evidence>
<keyword evidence="21" id="KW-1185">Reference proteome</keyword>
<comment type="subcellular location">
    <subcellularLocation>
        <location evidence="1">Cell inner membrane</location>
        <topology evidence="1">Multi-pass membrane protein</topology>
    </subcellularLocation>
</comment>
<evidence type="ECO:0000256" key="6">
    <source>
        <dbReference type="ARBA" id="ARBA00022519"/>
    </source>
</evidence>
<evidence type="ECO:0000256" key="5">
    <source>
        <dbReference type="ARBA" id="ARBA00022475"/>
    </source>
</evidence>
<keyword evidence="13 16" id="KW-0472">Membrane</keyword>
<dbReference type="PANTHER" id="PTHR32309">
    <property type="entry name" value="TYROSINE-PROTEIN KINASE"/>
    <property type="match status" value="1"/>
</dbReference>
<dbReference type="CDD" id="cd05387">
    <property type="entry name" value="BY-kinase"/>
    <property type="match status" value="1"/>
</dbReference>
<comment type="caution">
    <text evidence="20">The sequence shown here is derived from an EMBL/GenBank/DDBJ whole genome shotgun (WGS) entry which is preliminary data.</text>
</comment>
<evidence type="ECO:0000256" key="9">
    <source>
        <dbReference type="ARBA" id="ARBA00022741"/>
    </source>
</evidence>
<dbReference type="EMBL" id="JANCLU010000014">
    <property type="protein sequence ID" value="MCP8939760.1"/>
    <property type="molecule type" value="Genomic_DNA"/>
</dbReference>
<evidence type="ECO:0000256" key="14">
    <source>
        <dbReference type="ARBA" id="ARBA00023137"/>
    </source>
</evidence>
<evidence type="ECO:0000256" key="13">
    <source>
        <dbReference type="ARBA" id="ARBA00023136"/>
    </source>
</evidence>
<organism evidence="20 21">
    <name type="scientific">Alsobacter ponti</name>
    <dbReference type="NCBI Taxonomy" id="2962936"/>
    <lineage>
        <taxon>Bacteria</taxon>
        <taxon>Pseudomonadati</taxon>
        <taxon>Pseudomonadota</taxon>
        <taxon>Alphaproteobacteria</taxon>
        <taxon>Hyphomicrobiales</taxon>
        <taxon>Alsobacteraceae</taxon>
        <taxon>Alsobacter</taxon>
    </lineage>
</organism>
<dbReference type="Proteomes" id="UP001205890">
    <property type="component" value="Unassembled WGS sequence"/>
</dbReference>
<dbReference type="SUPFAM" id="SSF52540">
    <property type="entry name" value="P-loop containing nucleoside triphosphate hydrolases"/>
    <property type="match status" value="1"/>
</dbReference>
<evidence type="ECO:0000256" key="2">
    <source>
        <dbReference type="ARBA" id="ARBA00007316"/>
    </source>
</evidence>
<evidence type="ECO:0000256" key="11">
    <source>
        <dbReference type="ARBA" id="ARBA00022840"/>
    </source>
</evidence>
<proteinExistence type="inferred from homology"/>
<dbReference type="InterPro" id="IPR003856">
    <property type="entry name" value="LPS_length_determ_N"/>
</dbReference>
<dbReference type="InterPro" id="IPR050445">
    <property type="entry name" value="Bact_polysacc_biosynth/exp"/>
</dbReference>
<keyword evidence="11" id="KW-0067">ATP-binding</keyword>
<feature type="domain" description="Tyrosine-protein kinase G-rich" evidence="19">
    <location>
        <begin position="397"/>
        <end position="471"/>
    </location>
</feature>
<reference evidence="20 21" key="1">
    <citation type="submission" date="2022-07" db="EMBL/GenBank/DDBJ databases">
        <authorList>
            <person name="Li W.-J."/>
            <person name="Deng Q.-Q."/>
        </authorList>
    </citation>
    <scope>NUCLEOTIDE SEQUENCE [LARGE SCALE GENOMIC DNA]</scope>
    <source>
        <strain evidence="20 21">SYSU M60028</strain>
    </source>
</reference>
<keyword evidence="12 16" id="KW-1133">Transmembrane helix</keyword>
<keyword evidence="10" id="KW-0418">Kinase</keyword>
<comment type="similarity">
    <text evidence="2">Belongs to the CpsD/CapB family.</text>
</comment>
<feature type="transmembrane region" description="Helical" evidence="16">
    <location>
        <begin position="39"/>
        <end position="58"/>
    </location>
</feature>
<evidence type="ECO:0000256" key="7">
    <source>
        <dbReference type="ARBA" id="ARBA00022679"/>
    </source>
</evidence>
<dbReference type="PANTHER" id="PTHR32309:SF13">
    <property type="entry name" value="FERRIC ENTEROBACTIN TRANSPORT PROTEIN FEPE"/>
    <property type="match status" value="1"/>
</dbReference>
<gene>
    <name evidence="20" type="ORF">NK718_14625</name>
</gene>
<keyword evidence="8 16" id="KW-0812">Transmembrane</keyword>
<keyword evidence="5" id="KW-1003">Cell membrane</keyword>
<keyword evidence="14" id="KW-0829">Tyrosine-protein kinase</keyword>
<feature type="domain" description="Polysaccharide chain length determinant N-terminal" evidence="17">
    <location>
        <begin position="24"/>
        <end position="117"/>
    </location>
</feature>
<feature type="domain" description="AAA" evidence="18">
    <location>
        <begin position="562"/>
        <end position="682"/>
    </location>
</feature>
<evidence type="ECO:0000256" key="1">
    <source>
        <dbReference type="ARBA" id="ARBA00004429"/>
    </source>
</evidence>
<dbReference type="Pfam" id="PF02706">
    <property type="entry name" value="Wzz"/>
    <property type="match status" value="1"/>
</dbReference>
<keyword evidence="9" id="KW-0547">Nucleotide-binding</keyword>
<dbReference type="InterPro" id="IPR005702">
    <property type="entry name" value="Wzc-like_C"/>
</dbReference>
<evidence type="ECO:0000256" key="8">
    <source>
        <dbReference type="ARBA" id="ARBA00022692"/>
    </source>
</evidence>
<evidence type="ECO:0000259" key="18">
    <source>
        <dbReference type="Pfam" id="PF13614"/>
    </source>
</evidence>
<name>A0ABT1LE31_9HYPH</name>
<keyword evidence="7" id="KW-0808">Transferase</keyword>
<dbReference type="EC" id="2.7.10.2" evidence="4"/>
<keyword evidence="6" id="KW-0997">Cell inner membrane</keyword>
<protein>
    <recommendedName>
        <fullName evidence="4">non-specific protein-tyrosine kinase</fullName>
        <ecNumber evidence="4">2.7.10.2</ecNumber>
    </recommendedName>
</protein>
<evidence type="ECO:0000256" key="15">
    <source>
        <dbReference type="ARBA" id="ARBA00051245"/>
    </source>
</evidence>
<evidence type="ECO:0000256" key="4">
    <source>
        <dbReference type="ARBA" id="ARBA00011903"/>
    </source>
</evidence>
<evidence type="ECO:0000256" key="10">
    <source>
        <dbReference type="ARBA" id="ARBA00022777"/>
    </source>
</evidence>
<comment type="similarity">
    <text evidence="3">Belongs to the etk/wzc family.</text>
</comment>